<dbReference type="AlphaFoldDB" id="W8PJ35"/>
<accession>W8PJ35</accession>
<reference evidence="2 3" key="1">
    <citation type="submission" date="2014-02" db="EMBL/GenBank/DDBJ databases">
        <title>Genome Sequence of an Hyperthermophilic Archaeon, Thermococcus nautili 30-1, producing viral vesicles.</title>
        <authorList>
            <person name="Oberto J."/>
            <person name="Gaudin M."/>
            <person name="Cossu M."/>
            <person name="Gorlas A."/>
            <person name="Slesarev A."/>
            <person name="Marguet E."/>
            <person name="Forterre P."/>
        </authorList>
    </citation>
    <scope>NUCLEOTIDE SEQUENCE [LARGE SCALE GENOMIC DNA]</scope>
    <source>
        <strain evidence="2 3">30-1</strain>
    </source>
</reference>
<keyword evidence="3" id="KW-1185">Reference proteome</keyword>
<organism evidence="2 3">
    <name type="scientific">Thermococcus nautili</name>
    <dbReference type="NCBI Taxonomy" id="195522"/>
    <lineage>
        <taxon>Archaea</taxon>
        <taxon>Methanobacteriati</taxon>
        <taxon>Methanobacteriota</taxon>
        <taxon>Thermococci</taxon>
        <taxon>Thermococcales</taxon>
        <taxon>Thermococcaceae</taxon>
        <taxon>Thermococcus</taxon>
    </lineage>
</organism>
<name>W8PJ35_9EURY</name>
<feature type="domain" description="DUF4097" evidence="1">
    <location>
        <begin position="8"/>
        <end position="215"/>
    </location>
</feature>
<dbReference type="STRING" id="195522.BD01_0494"/>
<proteinExistence type="predicted"/>
<sequence>MMFENVREVDLKATNGRVEIEGWENDYVEVNYTTHGEVEVIIENENGKLVIREEPKRRFRFAGVLKAEEGWAEIELKVPKGVPVKAKNVNGEIIAEGVRFTGVTTVNGEITLRNCEAELIKSVNGEIEAHLPVAGPLEVSTVNGDIEVTLEELDGDVSVSCVNGDITLRLTEFCDARVEARKVNGDVKLIGIQDRVIGTGDFIIRVKTVNGDVRVELI</sequence>
<dbReference type="Pfam" id="PF13349">
    <property type="entry name" value="DUF4097"/>
    <property type="match status" value="1"/>
</dbReference>
<dbReference type="Proteomes" id="UP000019434">
    <property type="component" value="Chromosome"/>
</dbReference>
<evidence type="ECO:0000259" key="1">
    <source>
        <dbReference type="Pfam" id="PF13349"/>
    </source>
</evidence>
<dbReference type="RefSeq" id="WP_042689560.1">
    <property type="nucleotide sequence ID" value="NZ_CP007264.1"/>
</dbReference>
<dbReference type="KEGG" id="tnu:BD01_0494"/>
<evidence type="ECO:0000313" key="3">
    <source>
        <dbReference type="Proteomes" id="UP000019434"/>
    </source>
</evidence>
<dbReference type="eggNOG" id="arCOG03825">
    <property type="taxonomic scope" value="Archaea"/>
</dbReference>
<dbReference type="HOGENOM" id="CLU_110571_0_0_2"/>
<gene>
    <name evidence="2" type="ORF">BD01_0494</name>
</gene>
<evidence type="ECO:0000313" key="2">
    <source>
        <dbReference type="EMBL" id="AHL22119.1"/>
    </source>
</evidence>
<dbReference type="OrthoDB" id="101349at2157"/>
<dbReference type="InterPro" id="IPR025164">
    <property type="entry name" value="Toastrack_DUF4097"/>
</dbReference>
<protein>
    <recommendedName>
        <fullName evidence="1">DUF4097 domain-containing protein</fullName>
    </recommendedName>
</protein>
<dbReference type="GeneID" id="82171812"/>
<dbReference type="EMBL" id="CP007264">
    <property type="protein sequence ID" value="AHL22119.1"/>
    <property type="molecule type" value="Genomic_DNA"/>
</dbReference>